<dbReference type="Pfam" id="PF03055">
    <property type="entry name" value="RPE65"/>
    <property type="match status" value="1"/>
</dbReference>
<dbReference type="EC" id="1.13.11.-" evidence="6"/>
<dbReference type="GO" id="GO:0010436">
    <property type="term" value="F:carotenoid dioxygenase activity"/>
    <property type="evidence" value="ECO:0007669"/>
    <property type="project" value="TreeGrafter"/>
</dbReference>
<gene>
    <name evidence="7" type="ORF">HLY00_5807</name>
</gene>
<keyword evidence="8" id="KW-1185">Reference proteome</keyword>
<dbReference type="InterPro" id="IPR004294">
    <property type="entry name" value="Carotenoid_Oase"/>
</dbReference>
<feature type="binding site" evidence="5">
    <location>
        <position position="303"/>
    </location>
    <ligand>
        <name>Fe cation</name>
        <dbReference type="ChEBI" id="CHEBI:24875"/>
        <note>catalytic</note>
    </ligand>
</feature>
<dbReference type="PANTHER" id="PTHR10543:SF89">
    <property type="entry name" value="CAROTENOID 9,10(9',10')-CLEAVAGE DIOXYGENASE 1"/>
    <property type="match status" value="1"/>
</dbReference>
<comment type="caution">
    <text evidence="7">The sequence shown here is derived from an EMBL/GenBank/DDBJ whole genome shotgun (WGS) entry which is preliminary data.</text>
</comment>
<dbReference type="AlphaFoldDB" id="A0A850PN45"/>
<organism evidence="7 8">
    <name type="scientific">Mycolicibacterium hippocampi</name>
    <dbReference type="NCBI Taxonomy" id="659824"/>
    <lineage>
        <taxon>Bacteria</taxon>
        <taxon>Bacillati</taxon>
        <taxon>Actinomycetota</taxon>
        <taxon>Actinomycetes</taxon>
        <taxon>Mycobacteriales</taxon>
        <taxon>Mycobacteriaceae</taxon>
        <taxon>Mycolicibacterium</taxon>
    </lineage>
</organism>
<keyword evidence="3 6" id="KW-0560">Oxidoreductase</keyword>
<name>A0A850PN45_9MYCO</name>
<evidence type="ECO:0000256" key="2">
    <source>
        <dbReference type="ARBA" id="ARBA00022723"/>
    </source>
</evidence>
<dbReference type="RefSeq" id="WP_178358043.1">
    <property type="nucleotide sequence ID" value="NZ_JABFYL010000017.1"/>
</dbReference>
<feature type="binding site" evidence="5">
    <location>
        <position position="474"/>
    </location>
    <ligand>
        <name>Fe cation</name>
        <dbReference type="ChEBI" id="CHEBI:24875"/>
        <note>catalytic</note>
    </ligand>
</feature>
<keyword evidence="4 5" id="KW-0408">Iron</keyword>
<feature type="binding site" evidence="5">
    <location>
        <position position="200"/>
    </location>
    <ligand>
        <name>Fe cation</name>
        <dbReference type="ChEBI" id="CHEBI:24875"/>
        <note>catalytic</note>
    </ligand>
</feature>
<proteinExistence type="inferred from homology"/>
<evidence type="ECO:0000256" key="1">
    <source>
        <dbReference type="ARBA" id="ARBA00006787"/>
    </source>
</evidence>
<sequence>MGNRYLEGAFAPVSEEVTLTDLVVTGRIPDHLDGRYLRNGPNPVGEIDPALYHWFIGDGMVHGVRIRDGKAEWYRNRWVRSPIVARALGEKVPAARSPVSQVGANTNVIGHAGRTLALIEGGATSYELTDELDTVGVCDFDGTVTGGYTAHPKRDPDSGELHAVSYSMLRGNTVQYSVIGADGRARRAVDIEVTGSPMMHDFSLTERFVVFYDLPVTFDTEQAASMSVPRGLRLPARLLLSALIGRVRIPDPVAARIPAGGGSDRRFPYSWNPKYPARIGVMPRDGGNADVRWFDVEPCYVFHPMNAYDSPIDDTIVLDVVRHPKMFDTDHLGPNEGPPTLERWTVDLVAGKVRESRIDDRAQEFPRVDERLVGKQHRYGYAPTVGEGTDGSDTLLKHDLVGGDSVTRHFGDGKALGEFVFQASSPDSAEDDGVLMGYVYDRSADRSELAILDARTLEDIAAIKLPHRVPAGFHGNWVQNAHARGSG</sequence>
<evidence type="ECO:0000256" key="3">
    <source>
        <dbReference type="ARBA" id="ARBA00023002"/>
    </source>
</evidence>
<comment type="cofactor">
    <cofactor evidence="5 6">
        <name>Fe(2+)</name>
        <dbReference type="ChEBI" id="CHEBI:29033"/>
    </cofactor>
    <text evidence="5 6">Binds 1 Fe(2+) ion per subunit.</text>
</comment>
<evidence type="ECO:0000256" key="6">
    <source>
        <dbReference type="RuleBase" id="RU364048"/>
    </source>
</evidence>
<evidence type="ECO:0000256" key="4">
    <source>
        <dbReference type="ARBA" id="ARBA00023004"/>
    </source>
</evidence>
<evidence type="ECO:0000313" key="7">
    <source>
        <dbReference type="EMBL" id="NVN49684.1"/>
    </source>
</evidence>
<dbReference type="Proteomes" id="UP000570517">
    <property type="component" value="Unassembled WGS sequence"/>
</dbReference>
<dbReference type="GO" id="GO:0016121">
    <property type="term" value="P:carotene catabolic process"/>
    <property type="evidence" value="ECO:0007669"/>
    <property type="project" value="TreeGrafter"/>
</dbReference>
<feature type="binding site" evidence="5">
    <location>
        <position position="151"/>
    </location>
    <ligand>
        <name>Fe cation</name>
        <dbReference type="ChEBI" id="CHEBI:24875"/>
        <note>catalytic</note>
    </ligand>
</feature>
<keyword evidence="2 5" id="KW-0479">Metal-binding</keyword>
<dbReference type="GO" id="GO:0046872">
    <property type="term" value="F:metal ion binding"/>
    <property type="evidence" value="ECO:0007669"/>
    <property type="project" value="UniProtKB-KW"/>
</dbReference>
<protein>
    <recommendedName>
        <fullName evidence="6">Dioxygenase</fullName>
        <ecNumber evidence="6">1.13.11.-</ecNumber>
    </recommendedName>
</protein>
<keyword evidence="6" id="KW-0223">Dioxygenase</keyword>
<evidence type="ECO:0000313" key="8">
    <source>
        <dbReference type="Proteomes" id="UP000570517"/>
    </source>
</evidence>
<accession>A0A850PN45</accession>
<dbReference type="PANTHER" id="PTHR10543">
    <property type="entry name" value="BETA-CAROTENE DIOXYGENASE"/>
    <property type="match status" value="1"/>
</dbReference>
<evidence type="ECO:0000256" key="5">
    <source>
        <dbReference type="PIRSR" id="PIRSR604294-1"/>
    </source>
</evidence>
<comment type="similarity">
    <text evidence="1 6">Belongs to the carotenoid oxygenase family.</text>
</comment>
<dbReference type="EMBL" id="JABFYL010000017">
    <property type="protein sequence ID" value="NVN49684.1"/>
    <property type="molecule type" value="Genomic_DNA"/>
</dbReference>
<reference evidence="7 8" key="1">
    <citation type="submission" date="2020-05" db="EMBL/GenBank/DDBJ databases">
        <title>Draft genome sequence of Mycobacterium hippocampi DL, isolated from European seabass, Dicentrarchus labrax, reared in fish farms.</title>
        <authorList>
            <person name="Stathopoulou P."/>
            <person name="Asimakis E."/>
            <person name="Tzokas K."/>
            <person name="Batargias C."/>
            <person name="Tsiamis G."/>
        </authorList>
    </citation>
    <scope>NUCLEOTIDE SEQUENCE [LARGE SCALE GENOMIC DNA]</scope>
    <source>
        <strain evidence="7 8">DL</strain>
    </source>
</reference>